<sequence length="109" mass="12158">MGIQHAGGHLGSGHLGTVLPSILVCNSAANTMIKANCVLERSGLVIRCICIPCTSEKNRGRYRSDLAAYLAIFLRMLSRRLWMQHMILPNVVIYLPSPIHLSYPLEVKW</sequence>
<dbReference type="Proteomes" id="UP000291343">
    <property type="component" value="Unassembled WGS sequence"/>
</dbReference>
<keyword evidence="2" id="KW-1185">Reference proteome</keyword>
<reference evidence="1 2" key="1">
    <citation type="journal article" date="2017" name="Gigascience">
        <title>Genome sequence of the small brown planthopper, Laodelphax striatellus.</title>
        <authorList>
            <person name="Zhu J."/>
            <person name="Jiang F."/>
            <person name="Wang X."/>
            <person name="Yang P."/>
            <person name="Bao Y."/>
            <person name="Zhao W."/>
            <person name="Wang W."/>
            <person name="Lu H."/>
            <person name="Wang Q."/>
            <person name="Cui N."/>
            <person name="Li J."/>
            <person name="Chen X."/>
            <person name="Luo L."/>
            <person name="Yu J."/>
            <person name="Kang L."/>
            <person name="Cui F."/>
        </authorList>
    </citation>
    <scope>NUCLEOTIDE SEQUENCE [LARGE SCALE GENOMIC DNA]</scope>
    <source>
        <strain evidence="1">Lst14</strain>
    </source>
</reference>
<dbReference type="EMBL" id="QKKF02012197">
    <property type="protein sequence ID" value="RZF43796.1"/>
    <property type="molecule type" value="Genomic_DNA"/>
</dbReference>
<comment type="caution">
    <text evidence="1">The sequence shown here is derived from an EMBL/GenBank/DDBJ whole genome shotgun (WGS) entry which is preliminary data.</text>
</comment>
<proteinExistence type="predicted"/>
<accession>A0A482XDC5</accession>
<evidence type="ECO:0000313" key="2">
    <source>
        <dbReference type="Proteomes" id="UP000291343"/>
    </source>
</evidence>
<dbReference type="InParanoid" id="A0A482XDC5"/>
<name>A0A482XDC5_LAOST</name>
<evidence type="ECO:0000313" key="1">
    <source>
        <dbReference type="EMBL" id="RZF43796.1"/>
    </source>
</evidence>
<organism evidence="1 2">
    <name type="scientific">Laodelphax striatellus</name>
    <name type="common">Small brown planthopper</name>
    <name type="synonym">Delphax striatella</name>
    <dbReference type="NCBI Taxonomy" id="195883"/>
    <lineage>
        <taxon>Eukaryota</taxon>
        <taxon>Metazoa</taxon>
        <taxon>Ecdysozoa</taxon>
        <taxon>Arthropoda</taxon>
        <taxon>Hexapoda</taxon>
        <taxon>Insecta</taxon>
        <taxon>Pterygota</taxon>
        <taxon>Neoptera</taxon>
        <taxon>Paraneoptera</taxon>
        <taxon>Hemiptera</taxon>
        <taxon>Auchenorrhyncha</taxon>
        <taxon>Fulgoroidea</taxon>
        <taxon>Delphacidae</taxon>
        <taxon>Criomorphinae</taxon>
        <taxon>Laodelphax</taxon>
    </lineage>
</organism>
<gene>
    <name evidence="1" type="ORF">LSTR_LSTR006337</name>
</gene>
<protein>
    <submittedName>
        <fullName evidence="1">Uncharacterized protein</fullName>
    </submittedName>
</protein>
<dbReference type="AlphaFoldDB" id="A0A482XDC5"/>